<feature type="transmembrane region" description="Helical" evidence="1">
    <location>
        <begin position="93"/>
        <end position="114"/>
    </location>
</feature>
<dbReference type="Proteomes" id="UP000298656">
    <property type="component" value="Chromosome 2"/>
</dbReference>
<accession>A0A4P8IWZ5</accession>
<keyword evidence="1" id="KW-0472">Membrane</keyword>
<evidence type="ECO:0000313" key="3">
    <source>
        <dbReference type="Proteomes" id="UP000298656"/>
    </source>
</evidence>
<feature type="transmembrane region" description="Helical" evidence="1">
    <location>
        <begin position="185"/>
        <end position="218"/>
    </location>
</feature>
<dbReference type="RefSeq" id="WP_137335628.1">
    <property type="nucleotide sequence ID" value="NZ_CP040078.1"/>
</dbReference>
<keyword evidence="1" id="KW-1133">Transmembrane helix</keyword>
<name>A0A4P8IWZ5_9BURK</name>
<dbReference type="EMBL" id="CP040078">
    <property type="protein sequence ID" value="QCP52857.1"/>
    <property type="molecule type" value="Genomic_DNA"/>
</dbReference>
<dbReference type="KEGG" id="tvl:FAZ95_27470"/>
<dbReference type="OrthoDB" id="5298483at2"/>
<gene>
    <name evidence="2" type="ORF">FAZ95_27470</name>
</gene>
<dbReference type="InterPro" id="IPR047798">
    <property type="entry name" value="BPSS1780-like"/>
</dbReference>
<dbReference type="AlphaFoldDB" id="A0A4P8IWZ5"/>
<protein>
    <recommendedName>
        <fullName evidence="4">DUF2189 domain-containing protein</fullName>
    </recommendedName>
</protein>
<dbReference type="NCBIfam" id="NF041043">
    <property type="entry name" value="BPSS1780_fam"/>
    <property type="match status" value="1"/>
</dbReference>
<keyword evidence="1" id="KW-0812">Transmembrane</keyword>
<feature type="transmembrane region" description="Helical" evidence="1">
    <location>
        <begin position="21"/>
        <end position="42"/>
    </location>
</feature>
<feature type="transmembrane region" description="Helical" evidence="1">
    <location>
        <begin position="139"/>
        <end position="164"/>
    </location>
</feature>
<evidence type="ECO:0000256" key="1">
    <source>
        <dbReference type="SAM" id="Phobius"/>
    </source>
</evidence>
<keyword evidence="3" id="KW-1185">Reference proteome</keyword>
<evidence type="ECO:0000313" key="2">
    <source>
        <dbReference type="EMBL" id="QCP52857.1"/>
    </source>
</evidence>
<organism evidence="2 3">
    <name type="scientific">Trinickia violacea</name>
    <dbReference type="NCBI Taxonomy" id="2571746"/>
    <lineage>
        <taxon>Bacteria</taxon>
        <taxon>Pseudomonadati</taxon>
        <taxon>Pseudomonadota</taxon>
        <taxon>Betaproteobacteria</taxon>
        <taxon>Burkholderiales</taxon>
        <taxon>Burkholderiaceae</taxon>
        <taxon>Trinickia</taxon>
    </lineage>
</organism>
<sequence>MFMRTVPARQGAQWIADGWALFRLHPWIWIALGVINLVVSLILESIPYASALNSVFAVLWTGGMCVAAERCRTTGVVRIADVTDGMRAKLQPLFAAGVFAFLITIICDLTGGSVSDGFSLLLKTVPSHQFSGVWQDVPWLYVLVYVVAAVGGAMALWLAPPLIVLTDAAPVDALKQSFAAACRNVWPTLIYGLIVAGLAIASIVTLGLGLLVIVPLLYLSTFAACRELFSLDSSESS</sequence>
<evidence type="ECO:0008006" key="4">
    <source>
        <dbReference type="Google" id="ProtNLM"/>
    </source>
</evidence>
<reference evidence="2 3" key="1">
    <citation type="submission" date="2019-05" db="EMBL/GenBank/DDBJ databases">
        <title>Burkholderia sp. DHOD12, isolated from subtropical forest soil.</title>
        <authorList>
            <person name="Gao Z.-H."/>
            <person name="Qiu L.-H."/>
        </authorList>
    </citation>
    <scope>NUCLEOTIDE SEQUENCE [LARGE SCALE GENOMIC DNA]</scope>
    <source>
        <strain evidence="2 3">DHOD12</strain>
    </source>
</reference>
<proteinExistence type="predicted"/>
<feature type="transmembrane region" description="Helical" evidence="1">
    <location>
        <begin position="48"/>
        <end position="68"/>
    </location>
</feature>